<evidence type="ECO:0000313" key="5">
    <source>
        <dbReference type="Proteomes" id="UP000250369"/>
    </source>
</evidence>
<dbReference type="GO" id="GO:0016020">
    <property type="term" value="C:membrane"/>
    <property type="evidence" value="ECO:0007669"/>
    <property type="project" value="GOC"/>
</dbReference>
<comment type="catalytic activity">
    <reaction evidence="2">
        <text>an N-acylsphing-4-enine + H2O = sphing-4-enine + a fatty acid</text>
        <dbReference type="Rhea" id="RHEA:20856"/>
        <dbReference type="ChEBI" id="CHEBI:15377"/>
        <dbReference type="ChEBI" id="CHEBI:28868"/>
        <dbReference type="ChEBI" id="CHEBI:52639"/>
        <dbReference type="ChEBI" id="CHEBI:57756"/>
        <dbReference type="EC" id="3.5.1.23"/>
    </reaction>
</comment>
<evidence type="ECO:0000313" key="4">
    <source>
        <dbReference type="EMBL" id="RAV19239.1"/>
    </source>
</evidence>
<reference evidence="4 5" key="1">
    <citation type="journal article" date="2009" name="Int. J. Syst. Evol. Microbiol.">
        <title>Paenibacillus contaminans sp. nov., isolated from a contaminated laboratory plate.</title>
        <authorList>
            <person name="Chou J.H."/>
            <person name="Lee J.H."/>
            <person name="Lin M.C."/>
            <person name="Chang P.S."/>
            <person name="Arun A.B."/>
            <person name="Young C.C."/>
            <person name="Chen W.M."/>
        </authorList>
    </citation>
    <scope>NUCLEOTIDE SEQUENCE [LARGE SCALE GENOMIC DNA]</scope>
    <source>
        <strain evidence="4 5">CKOBP-6</strain>
    </source>
</reference>
<keyword evidence="1" id="KW-0862">Zinc</keyword>
<comment type="cofactor">
    <cofactor evidence="1">
        <name>Zn(2+)</name>
        <dbReference type="ChEBI" id="CHEBI:29105"/>
    </cofactor>
    <text evidence="1">Binds 1 zinc ion per subunit.</text>
</comment>
<protein>
    <recommendedName>
        <fullName evidence="2">Neutral ceramidase</fullName>
        <ecNumber evidence="2">3.5.1.23</ecNumber>
    </recommendedName>
</protein>
<dbReference type="GO" id="GO:0017040">
    <property type="term" value="F:N-acylsphingosine amidohydrolase activity"/>
    <property type="evidence" value="ECO:0007669"/>
    <property type="project" value="UniProtKB-UniRule"/>
</dbReference>
<dbReference type="PANTHER" id="PTHR12670">
    <property type="entry name" value="CERAMIDASE"/>
    <property type="match status" value="1"/>
</dbReference>
<dbReference type="GO" id="GO:0042759">
    <property type="term" value="P:long-chain fatty acid biosynthetic process"/>
    <property type="evidence" value="ECO:0007669"/>
    <property type="project" value="TreeGrafter"/>
</dbReference>
<dbReference type="GO" id="GO:0005576">
    <property type="term" value="C:extracellular region"/>
    <property type="evidence" value="ECO:0007669"/>
    <property type="project" value="TreeGrafter"/>
</dbReference>
<keyword evidence="2" id="KW-0746">Sphingolipid metabolism</keyword>
<feature type="domain" description="Neutral/alkaline non-lysosomal ceramidase N-terminal" evidence="3">
    <location>
        <begin position="16"/>
        <end position="246"/>
    </location>
</feature>
<comment type="caution">
    <text evidence="4">The sequence shown here is derived from an EMBL/GenBank/DDBJ whole genome shotgun (WGS) entry which is preliminary data.</text>
</comment>
<dbReference type="EMBL" id="QMFB01000013">
    <property type="protein sequence ID" value="RAV19239.1"/>
    <property type="molecule type" value="Genomic_DNA"/>
</dbReference>
<dbReference type="PANTHER" id="PTHR12670:SF1">
    <property type="entry name" value="NEUTRAL CERAMIDASE"/>
    <property type="match status" value="1"/>
</dbReference>
<dbReference type="AlphaFoldDB" id="A0A329MH63"/>
<accession>A0A329MH63</accession>
<dbReference type="InterPro" id="IPR031329">
    <property type="entry name" value="NEUT/ALK_ceramidase_N"/>
</dbReference>
<organism evidence="4 5">
    <name type="scientific">Paenibacillus contaminans</name>
    <dbReference type="NCBI Taxonomy" id="450362"/>
    <lineage>
        <taxon>Bacteria</taxon>
        <taxon>Bacillati</taxon>
        <taxon>Bacillota</taxon>
        <taxon>Bacilli</taxon>
        <taxon>Bacillales</taxon>
        <taxon>Paenibacillaceae</taxon>
        <taxon>Paenibacillus</taxon>
    </lineage>
</organism>
<dbReference type="Pfam" id="PF04734">
    <property type="entry name" value="Ceramidase_alk"/>
    <property type="match status" value="1"/>
</dbReference>
<dbReference type="GO" id="GO:0046872">
    <property type="term" value="F:metal ion binding"/>
    <property type="evidence" value="ECO:0007669"/>
    <property type="project" value="UniProtKB-KW"/>
</dbReference>
<keyword evidence="1" id="KW-0479">Metal-binding</keyword>
<evidence type="ECO:0000256" key="2">
    <source>
        <dbReference type="RuleBase" id="RU366019"/>
    </source>
</evidence>
<feature type="binding site" evidence="1">
    <location>
        <position position="95"/>
    </location>
    <ligand>
        <name>Zn(2+)</name>
        <dbReference type="ChEBI" id="CHEBI:29105"/>
    </ligand>
</feature>
<keyword evidence="2" id="KW-0443">Lipid metabolism</keyword>
<keyword evidence="2" id="KW-0378">Hydrolase</keyword>
<dbReference type="GO" id="GO:0046512">
    <property type="term" value="P:sphingosine biosynthetic process"/>
    <property type="evidence" value="ECO:0007669"/>
    <property type="project" value="TreeGrafter"/>
</dbReference>
<dbReference type="GO" id="GO:0046514">
    <property type="term" value="P:ceramide catabolic process"/>
    <property type="evidence" value="ECO:0007669"/>
    <property type="project" value="InterPro"/>
</dbReference>
<comment type="similarity">
    <text evidence="2">Belongs to the neutral ceramidase family.</text>
</comment>
<sequence length="466" mass="52773">MPYTGGFFLKFCIGKDSITPAEPVFLSGFGDRTRKSEGVHDPIYVKAALLQSNKSLLIVTIDALGADRSFIQGVKDELKAKFGLEHDEVMINFSHTHASVYLTGRDARLRNGGYSMGQDQWTDHEEELDYTYDELYFDFVKEKLIHLVQHCLDHLEEGELLIGRTASHFGVSRRYRTNQGIEWRPSYDAEIDQDLFVLKLMNAKRDVKGILYAYGCHPTSMGSSNYFISGDYSGAASRHLEQSYPEAVAMFLQGCGAEIKPRKSADGVTFKECSIEEMEEAGAGLAIEINDFMQNGAFKSVSCSFRTMLLEPNLYTERTPVEHYHQILDDPESSEFNKIRVKKLLKKFEDGSIKDQVPLYIAIWQLDESTRIVAIEGEVSTGYSRMIKKLFGPDQTMVLGYTNGIYCYIPTREMIYEGGYEVDNFYYYGHRGPFVPEIEDIIIGQIASAFGRLSDRPVAALRVNKD</sequence>
<proteinExistence type="inferred from homology"/>
<feature type="binding site" evidence="1">
    <location>
        <position position="217"/>
    </location>
    <ligand>
        <name>Zn(2+)</name>
        <dbReference type="ChEBI" id="CHEBI:29105"/>
    </ligand>
</feature>
<gene>
    <name evidence="4" type="ORF">DQG23_22145</name>
</gene>
<name>A0A329MH63_9BACL</name>
<keyword evidence="5" id="KW-1185">Reference proteome</keyword>
<dbReference type="EC" id="3.5.1.23" evidence="2"/>
<dbReference type="Proteomes" id="UP000250369">
    <property type="component" value="Unassembled WGS sequence"/>
</dbReference>
<dbReference type="InterPro" id="IPR006823">
    <property type="entry name" value="Ceramidase_alk"/>
</dbReference>
<evidence type="ECO:0000259" key="3">
    <source>
        <dbReference type="Pfam" id="PF04734"/>
    </source>
</evidence>
<evidence type="ECO:0000256" key="1">
    <source>
        <dbReference type="PIRSR" id="PIRSR606823-2"/>
    </source>
</evidence>